<evidence type="ECO:0000313" key="1">
    <source>
        <dbReference type="EMBL" id="VDO91281.1"/>
    </source>
</evidence>
<dbReference type="Proteomes" id="UP000050761">
    <property type="component" value="Unassembled WGS sequence"/>
</dbReference>
<organism evidence="2 3">
    <name type="scientific">Heligmosomoides polygyrus</name>
    <name type="common">Parasitic roundworm</name>
    <dbReference type="NCBI Taxonomy" id="6339"/>
    <lineage>
        <taxon>Eukaryota</taxon>
        <taxon>Metazoa</taxon>
        <taxon>Ecdysozoa</taxon>
        <taxon>Nematoda</taxon>
        <taxon>Chromadorea</taxon>
        <taxon>Rhabditida</taxon>
        <taxon>Rhabditina</taxon>
        <taxon>Rhabditomorpha</taxon>
        <taxon>Strongyloidea</taxon>
        <taxon>Heligmosomidae</taxon>
        <taxon>Heligmosomoides</taxon>
    </lineage>
</organism>
<accession>A0A183FV92</accession>
<reference evidence="3" key="2">
    <citation type="submission" date="2019-09" db="UniProtKB">
        <authorList>
            <consortium name="WormBaseParasite"/>
        </authorList>
    </citation>
    <scope>IDENTIFICATION</scope>
</reference>
<dbReference type="WBParaSite" id="HPBE_0001219901-mRNA-1">
    <property type="protein sequence ID" value="HPBE_0001219901-mRNA-1"/>
    <property type="gene ID" value="HPBE_0001219901"/>
</dbReference>
<protein>
    <submittedName>
        <fullName evidence="3">RING-type domain-containing protein</fullName>
    </submittedName>
</protein>
<evidence type="ECO:0000313" key="2">
    <source>
        <dbReference type="Proteomes" id="UP000050761"/>
    </source>
</evidence>
<accession>A0A3P7YUK1</accession>
<reference evidence="1 2" key="1">
    <citation type="submission" date="2018-11" db="EMBL/GenBank/DDBJ databases">
        <authorList>
            <consortium name="Pathogen Informatics"/>
        </authorList>
    </citation>
    <scope>NUCLEOTIDE SEQUENCE [LARGE SCALE GENOMIC DNA]</scope>
</reference>
<sequence length="127" mass="14015">MLICDGPCHGIVDYTKMMEYPDCGHKICKMCQYNEISVPNVDGSPGCCVPTCVRQTLINRVPLEKYSGFLEGIKMYYTSASSIRDKEDLNPITIKAGDKKTLGVLAGGRSVLNFVIAKPGVYIFKNK</sequence>
<name>A0A183FV92_HELPZ</name>
<proteinExistence type="predicted"/>
<dbReference type="EMBL" id="UZAH01027397">
    <property type="protein sequence ID" value="VDO91281.1"/>
    <property type="molecule type" value="Genomic_DNA"/>
</dbReference>
<evidence type="ECO:0000313" key="3">
    <source>
        <dbReference type="WBParaSite" id="HPBE_0001219901-mRNA-1"/>
    </source>
</evidence>
<dbReference type="AlphaFoldDB" id="A0A183FV92"/>
<keyword evidence="2" id="KW-1185">Reference proteome</keyword>
<dbReference type="OrthoDB" id="5832818at2759"/>
<gene>
    <name evidence="1" type="ORF">HPBE_LOCUS12200</name>
</gene>